<dbReference type="Proteomes" id="UP001596337">
    <property type="component" value="Unassembled WGS sequence"/>
</dbReference>
<evidence type="ECO:0000313" key="2">
    <source>
        <dbReference type="EMBL" id="MFC6868391.1"/>
    </source>
</evidence>
<evidence type="ECO:0000256" key="1">
    <source>
        <dbReference type="SAM" id="MobiDB-lite"/>
    </source>
</evidence>
<feature type="compositionally biased region" description="Basic and acidic residues" evidence="1">
    <location>
        <begin position="86"/>
        <end position="97"/>
    </location>
</feature>
<protein>
    <submittedName>
        <fullName evidence="2">Uncharacterized protein</fullName>
    </submittedName>
</protein>
<dbReference type="EMBL" id="JBHSXX010000001">
    <property type="protein sequence ID" value="MFC6868391.1"/>
    <property type="molecule type" value="Genomic_DNA"/>
</dbReference>
<name>A0ABW2BZ96_9PSEU</name>
<keyword evidence="3" id="KW-1185">Reference proteome</keyword>
<sequence>MDTHNHVERPAATVYGTVPDPTDPEAWVNAGVAEDIKDALAEVVIAGFRGAPPNETYRLTAATMADVCARVLARMLAHPPNAPTADTDRKDTNGWSA</sequence>
<comment type="caution">
    <text evidence="2">The sequence shown here is derived from an EMBL/GenBank/DDBJ whole genome shotgun (WGS) entry which is preliminary data.</text>
</comment>
<accession>A0ABW2BZ96</accession>
<reference evidence="3" key="1">
    <citation type="journal article" date="2019" name="Int. J. Syst. Evol. Microbiol.">
        <title>The Global Catalogue of Microorganisms (GCM) 10K type strain sequencing project: providing services to taxonomists for standard genome sequencing and annotation.</title>
        <authorList>
            <consortium name="The Broad Institute Genomics Platform"/>
            <consortium name="The Broad Institute Genome Sequencing Center for Infectious Disease"/>
            <person name="Wu L."/>
            <person name="Ma J."/>
        </authorList>
    </citation>
    <scope>NUCLEOTIDE SEQUENCE [LARGE SCALE GENOMIC DNA]</scope>
    <source>
        <strain evidence="3">KCTC 32255</strain>
    </source>
</reference>
<gene>
    <name evidence="2" type="ORF">ACFQGD_14700</name>
</gene>
<feature type="region of interest" description="Disordered" evidence="1">
    <location>
        <begin position="77"/>
        <end position="97"/>
    </location>
</feature>
<feature type="region of interest" description="Disordered" evidence="1">
    <location>
        <begin position="1"/>
        <end position="20"/>
    </location>
</feature>
<evidence type="ECO:0000313" key="3">
    <source>
        <dbReference type="Proteomes" id="UP001596337"/>
    </source>
</evidence>
<organism evidence="2 3">
    <name type="scientific">Haloechinothrix salitolerans</name>
    <dbReference type="NCBI Taxonomy" id="926830"/>
    <lineage>
        <taxon>Bacteria</taxon>
        <taxon>Bacillati</taxon>
        <taxon>Actinomycetota</taxon>
        <taxon>Actinomycetes</taxon>
        <taxon>Pseudonocardiales</taxon>
        <taxon>Pseudonocardiaceae</taxon>
        <taxon>Haloechinothrix</taxon>
    </lineage>
</organism>
<dbReference type="RefSeq" id="WP_345398555.1">
    <property type="nucleotide sequence ID" value="NZ_BAABLA010000028.1"/>
</dbReference>
<proteinExistence type="predicted"/>